<dbReference type="Gene3D" id="4.10.280.10">
    <property type="entry name" value="Helix-loop-helix DNA-binding domain"/>
    <property type="match status" value="1"/>
</dbReference>
<dbReference type="InterPro" id="IPR052207">
    <property type="entry name" value="Max-like/E-box_TFs"/>
</dbReference>
<reference evidence="8" key="1">
    <citation type="submission" date="2021-06" db="EMBL/GenBank/DDBJ databases">
        <authorList>
            <person name="Kallberg Y."/>
            <person name="Tangrot J."/>
            <person name="Rosling A."/>
        </authorList>
    </citation>
    <scope>NUCLEOTIDE SEQUENCE</scope>
    <source>
        <strain evidence="8">MT106</strain>
    </source>
</reference>
<feature type="compositionally biased region" description="Low complexity" evidence="6">
    <location>
        <begin position="206"/>
        <end position="224"/>
    </location>
</feature>
<evidence type="ECO:0000256" key="5">
    <source>
        <dbReference type="ARBA" id="ARBA00023242"/>
    </source>
</evidence>
<protein>
    <submittedName>
        <fullName evidence="8">3924_t:CDS:1</fullName>
    </submittedName>
</protein>
<feature type="region of interest" description="Disordered" evidence="6">
    <location>
        <begin position="195"/>
        <end position="232"/>
    </location>
</feature>
<keyword evidence="9" id="KW-1185">Reference proteome</keyword>
<comment type="subcellular location">
    <subcellularLocation>
        <location evidence="1">Nucleus</location>
    </subcellularLocation>
</comment>
<dbReference type="AlphaFoldDB" id="A0A9N9FJM4"/>
<name>A0A9N9FJM4_9GLOM</name>
<evidence type="ECO:0000256" key="4">
    <source>
        <dbReference type="ARBA" id="ARBA00023163"/>
    </source>
</evidence>
<feature type="domain" description="BHLH" evidence="7">
    <location>
        <begin position="240"/>
        <end position="291"/>
    </location>
</feature>
<dbReference type="Proteomes" id="UP000789831">
    <property type="component" value="Unassembled WGS sequence"/>
</dbReference>
<dbReference type="GO" id="GO:0000981">
    <property type="term" value="F:DNA-binding transcription factor activity, RNA polymerase II-specific"/>
    <property type="evidence" value="ECO:0007669"/>
    <property type="project" value="TreeGrafter"/>
</dbReference>
<evidence type="ECO:0000259" key="7">
    <source>
        <dbReference type="PROSITE" id="PS50888"/>
    </source>
</evidence>
<dbReference type="GO" id="GO:0046983">
    <property type="term" value="F:protein dimerization activity"/>
    <property type="evidence" value="ECO:0007669"/>
    <property type="project" value="InterPro"/>
</dbReference>
<dbReference type="InterPro" id="IPR036638">
    <property type="entry name" value="HLH_DNA-bd_sf"/>
</dbReference>
<evidence type="ECO:0000256" key="3">
    <source>
        <dbReference type="ARBA" id="ARBA00023125"/>
    </source>
</evidence>
<proteinExistence type="predicted"/>
<keyword evidence="2" id="KW-0805">Transcription regulation</keyword>
<dbReference type="PROSITE" id="PS50888">
    <property type="entry name" value="BHLH"/>
    <property type="match status" value="1"/>
</dbReference>
<comment type="caution">
    <text evidence="8">The sequence shown here is derived from an EMBL/GenBank/DDBJ whole genome shotgun (WGS) entry which is preliminary data.</text>
</comment>
<feature type="compositionally biased region" description="Polar residues" evidence="6">
    <location>
        <begin position="195"/>
        <end position="205"/>
    </location>
</feature>
<sequence>MSFPTNTEHMLRYPEVQVQQESPELLNEQESKMFTEFLNSWMVEEPQNSIVFQHPMVSDVGFGVPSPNILSTSKGGYQATTGYGVGFGTGSQTINTSNGYMYPITSTTMSNNNTYATPASAFQNGGIPHQQHNHHLNNSYIETSSTNGLIHDHHAANGGGGAEPSIPSRRQRSPSLPLSANGENIIIEENLTSTQEHIQQSNIGETSSSTATTNHTASASSSSNRGGRGKKGHELLTEAEKKANHIASEQKRRQNIRSGFDQLVDIVPTLSQCHRSEALILQKSVEYIQQLLIQKSELKERVKSLQATLGDAPEHLEDSSSEGELDLIF</sequence>
<feature type="compositionally biased region" description="Low complexity" evidence="6">
    <location>
        <begin position="164"/>
        <end position="179"/>
    </location>
</feature>
<dbReference type="SUPFAM" id="SSF47459">
    <property type="entry name" value="HLH, helix-loop-helix DNA-binding domain"/>
    <property type="match status" value="1"/>
</dbReference>
<dbReference type="OrthoDB" id="5778525at2759"/>
<dbReference type="PANTHER" id="PTHR15741">
    <property type="entry name" value="BASIC HELIX-LOOP-HELIX ZIP TRANSCRIPTION FACTOR"/>
    <property type="match status" value="1"/>
</dbReference>
<organism evidence="8 9">
    <name type="scientific">Ambispora gerdemannii</name>
    <dbReference type="NCBI Taxonomy" id="144530"/>
    <lineage>
        <taxon>Eukaryota</taxon>
        <taxon>Fungi</taxon>
        <taxon>Fungi incertae sedis</taxon>
        <taxon>Mucoromycota</taxon>
        <taxon>Glomeromycotina</taxon>
        <taxon>Glomeromycetes</taxon>
        <taxon>Archaeosporales</taxon>
        <taxon>Ambisporaceae</taxon>
        <taxon>Ambispora</taxon>
    </lineage>
</organism>
<keyword evidence="5" id="KW-0539">Nucleus</keyword>
<dbReference type="SMART" id="SM00353">
    <property type="entry name" value="HLH"/>
    <property type="match status" value="1"/>
</dbReference>
<dbReference type="PANTHER" id="PTHR15741:SF27">
    <property type="entry name" value="TRANSCRIPTION FACTOR AP-4"/>
    <property type="match status" value="1"/>
</dbReference>
<dbReference type="EMBL" id="CAJVPL010000887">
    <property type="protein sequence ID" value="CAG8537705.1"/>
    <property type="molecule type" value="Genomic_DNA"/>
</dbReference>
<evidence type="ECO:0000256" key="1">
    <source>
        <dbReference type="ARBA" id="ARBA00004123"/>
    </source>
</evidence>
<accession>A0A9N9FJM4</accession>
<dbReference type="GO" id="GO:0005634">
    <property type="term" value="C:nucleus"/>
    <property type="evidence" value="ECO:0007669"/>
    <property type="project" value="UniProtKB-SubCell"/>
</dbReference>
<keyword evidence="4" id="KW-0804">Transcription</keyword>
<evidence type="ECO:0000256" key="6">
    <source>
        <dbReference type="SAM" id="MobiDB-lite"/>
    </source>
</evidence>
<keyword evidence="3" id="KW-0238">DNA-binding</keyword>
<dbReference type="InterPro" id="IPR011598">
    <property type="entry name" value="bHLH_dom"/>
</dbReference>
<evidence type="ECO:0000313" key="8">
    <source>
        <dbReference type="EMBL" id="CAG8537705.1"/>
    </source>
</evidence>
<evidence type="ECO:0000313" key="9">
    <source>
        <dbReference type="Proteomes" id="UP000789831"/>
    </source>
</evidence>
<dbReference type="Pfam" id="PF00010">
    <property type="entry name" value="HLH"/>
    <property type="match status" value="1"/>
</dbReference>
<evidence type="ECO:0000256" key="2">
    <source>
        <dbReference type="ARBA" id="ARBA00023015"/>
    </source>
</evidence>
<gene>
    <name evidence="8" type="ORF">AGERDE_LOCUS6029</name>
</gene>
<dbReference type="GO" id="GO:0000978">
    <property type="term" value="F:RNA polymerase II cis-regulatory region sequence-specific DNA binding"/>
    <property type="evidence" value="ECO:0007669"/>
    <property type="project" value="TreeGrafter"/>
</dbReference>
<feature type="region of interest" description="Disordered" evidence="6">
    <location>
        <begin position="149"/>
        <end position="180"/>
    </location>
</feature>